<keyword evidence="1" id="KW-0812">Transmembrane</keyword>
<protein>
    <submittedName>
        <fullName evidence="2">Uncharacterized protein</fullName>
    </submittedName>
</protein>
<evidence type="ECO:0000313" key="2">
    <source>
        <dbReference type="EMBL" id="KAK0172539.1"/>
    </source>
</evidence>
<evidence type="ECO:0000256" key="1">
    <source>
        <dbReference type="SAM" id="Phobius"/>
    </source>
</evidence>
<keyword evidence="3" id="KW-1185">Reference proteome</keyword>
<dbReference type="EMBL" id="JAQQBS010000002">
    <property type="protein sequence ID" value="KAK0172539.1"/>
    <property type="molecule type" value="Genomic_DNA"/>
</dbReference>
<evidence type="ECO:0000313" key="3">
    <source>
        <dbReference type="Proteomes" id="UP001168990"/>
    </source>
</evidence>
<keyword evidence="1" id="KW-0472">Membrane</keyword>
<comment type="caution">
    <text evidence="2">The sequence shown here is derived from an EMBL/GenBank/DDBJ whole genome shotgun (WGS) entry which is preliminary data.</text>
</comment>
<dbReference type="AlphaFoldDB" id="A0AA39KSX0"/>
<feature type="transmembrane region" description="Helical" evidence="1">
    <location>
        <begin position="113"/>
        <end position="133"/>
    </location>
</feature>
<organism evidence="2 3">
    <name type="scientific">Microctonus aethiopoides</name>
    <dbReference type="NCBI Taxonomy" id="144406"/>
    <lineage>
        <taxon>Eukaryota</taxon>
        <taxon>Metazoa</taxon>
        <taxon>Ecdysozoa</taxon>
        <taxon>Arthropoda</taxon>
        <taxon>Hexapoda</taxon>
        <taxon>Insecta</taxon>
        <taxon>Pterygota</taxon>
        <taxon>Neoptera</taxon>
        <taxon>Endopterygota</taxon>
        <taxon>Hymenoptera</taxon>
        <taxon>Apocrita</taxon>
        <taxon>Ichneumonoidea</taxon>
        <taxon>Braconidae</taxon>
        <taxon>Euphorinae</taxon>
        <taxon>Microctonus</taxon>
    </lineage>
</organism>
<sequence>MNSMTSISTIPNTISSVIPSPMISNTPSSILINGKKNDWWPVINEHDILHTSPYTSDAHPPMPATYYISAPPPPAMLSHYRSEQWNPYGYPEFGYPVLPPNGNNNQLGVTSKYIGVALFIGLLTVFAIVQGSLMSVKQKEGIVDVHSRRKRDLSSLIAFENMTPEQQDIFTNDVKVRCIQRTICNENRQLVIDFGPGGIKLAKYLTRSVKKSLENSSGWDRLVEDAAKAGLRGENCNVLYRDCILPATLPTHPQNN</sequence>
<reference evidence="2" key="2">
    <citation type="submission" date="2023-03" db="EMBL/GenBank/DDBJ databases">
        <authorList>
            <person name="Inwood S.N."/>
            <person name="Skelly J.G."/>
            <person name="Guhlin J."/>
            <person name="Harrop T.W.R."/>
            <person name="Goldson S.G."/>
            <person name="Dearden P.K."/>
        </authorList>
    </citation>
    <scope>NUCLEOTIDE SEQUENCE</scope>
    <source>
        <strain evidence="2">Irish</strain>
        <tissue evidence="2">Whole body</tissue>
    </source>
</reference>
<gene>
    <name evidence="2" type="ORF">PV328_005845</name>
</gene>
<reference evidence="2" key="1">
    <citation type="journal article" date="2023" name="bioRxiv">
        <title>Scaffold-level genome assemblies of two parasitoid biocontrol wasps reveal the parthenogenesis mechanism and an associated novel virus.</title>
        <authorList>
            <person name="Inwood S."/>
            <person name="Skelly J."/>
            <person name="Guhlin J."/>
            <person name="Harrop T."/>
            <person name="Goldson S."/>
            <person name="Dearden P."/>
        </authorList>
    </citation>
    <scope>NUCLEOTIDE SEQUENCE</scope>
    <source>
        <strain evidence="2">Irish</strain>
        <tissue evidence="2">Whole body</tissue>
    </source>
</reference>
<keyword evidence="1" id="KW-1133">Transmembrane helix</keyword>
<name>A0AA39KSX0_9HYME</name>
<accession>A0AA39KSX0</accession>
<proteinExistence type="predicted"/>
<dbReference type="Proteomes" id="UP001168990">
    <property type="component" value="Unassembled WGS sequence"/>
</dbReference>